<feature type="transmembrane region" description="Helical" evidence="7">
    <location>
        <begin position="669"/>
        <end position="690"/>
    </location>
</feature>
<feature type="transmembrane region" description="Helical" evidence="7">
    <location>
        <begin position="20"/>
        <end position="43"/>
    </location>
</feature>
<evidence type="ECO:0000256" key="1">
    <source>
        <dbReference type="ARBA" id="ARBA00004141"/>
    </source>
</evidence>
<accession>A0ABQ5SC77</accession>
<dbReference type="Pfam" id="PF01925">
    <property type="entry name" value="TauE"/>
    <property type="match status" value="1"/>
</dbReference>
<feature type="transmembrane region" description="Helical" evidence="7">
    <location>
        <begin position="776"/>
        <end position="799"/>
    </location>
</feature>
<dbReference type="PANTHER" id="PTHR14255">
    <property type="entry name" value="CEREBLON"/>
    <property type="match status" value="1"/>
</dbReference>
<proteinExistence type="inferred from homology"/>
<evidence type="ECO:0000256" key="7">
    <source>
        <dbReference type="SAM" id="Phobius"/>
    </source>
</evidence>
<feature type="region of interest" description="Disordered" evidence="6">
    <location>
        <begin position="487"/>
        <end position="511"/>
    </location>
</feature>
<organism evidence="8 9">
    <name type="scientific">Volvox africanus</name>
    <dbReference type="NCBI Taxonomy" id="51714"/>
    <lineage>
        <taxon>Eukaryota</taxon>
        <taxon>Viridiplantae</taxon>
        <taxon>Chlorophyta</taxon>
        <taxon>core chlorophytes</taxon>
        <taxon>Chlorophyceae</taxon>
        <taxon>CS clade</taxon>
        <taxon>Chlamydomonadales</taxon>
        <taxon>Volvocaceae</taxon>
        <taxon>Volvox</taxon>
    </lineage>
</organism>
<comment type="similarity">
    <text evidence="2">Belongs to the 4-toluene sulfonate uptake permease (TSUP) (TC 2.A.102) family.</text>
</comment>
<comment type="caution">
    <text evidence="8">The sequence shown here is derived from an EMBL/GenBank/DDBJ whole genome shotgun (WGS) entry which is preliminary data.</text>
</comment>
<reference evidence="8 9" key="1">
    <citation type="journal article" date="2023" name="IScience">
        <title>Expanded male sex-determining region conserved during the evolution of homothallism in the green alga Volvox.</title>
        <authorList>
            <person name="Yamamoto K."/>
            <person name="Matsuzaki R."/>
            <person name="Mahakham W."/>
            <person name="Heman W."/>
            <person name="Sekimoto H."/>
            <person name="Kawachi M."/>
            <person name="Minakuchi Y."/>
            <person name="Toyoda A."/>
            <person name="Nozaki H."/>
        </authorList>
    </citation>
    <scope>NUCLEOTIDE SEQUENCE [LARGE SCALE GENOMIC DNA]</scope>
    <source>
        <strain evidence="8 9">NIES-4468</strain>
    </source>
</reference>
<feature type="region of interest" description="Disordered" evidence="6">
    <location>
        <begin position="401"/>
        <end position="474"/>
    </location>
</feature>
<keyword evidence="5 7" id="KW-0472">Membrane</keyword>
<dbReference type="PANTHER" id="PTHR14255:SF3">
    <property type="entry name" value="SULFITE EXPORTER TAUE_SAFE FAMILY PROTEIN 5-RELATED"/>
    <property type="match status" value="1"/>
</dbReference>
<feature type="compositionally biased region" description="Basic and acidic residues" evidence="6">
    <location>
        <begin position="710"/>
        <end position="725"/>
    </location>
</feature>
<feature type="transmembrane region" description="Helical" evidence="7">
    <location>
        <begin position="811"/>
        <end position="834"/>
    </location>
</feature>
<sequence length="917" mass="94493">MLLLIRDCLATSIPFPSPGVLLNVALPSWLLNILLLALLMLLVSQAVAKGRSLWVQETKRAQAAAEVAACHEIDAELLSANARAADLANANGTGIREALLVGGHHCALTHPALTGAASAGLPSLRIHHGHSYTCPRVPWGLEHDQDATYNYPESLENHVAVAVSRDQVRRSRGVSGGGSSVGAARRRTDDAIWDCMDGVNPAGDDDANCETPSSGVSMPPSAFPFAIHRVPSSNGADEVSGAGHLRSGLLGASPRGQSPASSIYAASWKAFNELGALEFETDLEGDSDFEGAGTAGSVVGRHMRSTRTSGFGSGTASPVLFPPSSYILSQLPRRLLPAHMQLSSATRSPHNALGRRTTRRRSFDQATGADLPAAAAAVIDEETVTAGGDSWLHRRSKWRSRAGHHYGDGGGDTDGAGTGLDEPLLGPQGEVPDRPHGAIPDPRADYSGGGAAAAGTAAAAGGDPGGGGFTAADPYRPTLRLATLHEESDDRVEGGTSGDGAGPQPAPAAPELPLQFPRTVVSTTAACPAQLHALPTSQPAADWDPLQLPCQQPAEAGSVILCDMHNGNGFLGGDVAADAVVLTRSSGRPIGYVYIECMSEVGPERRHMSGWCCAGMSVSAVIREWADGWATTFRRIPRRFAGCLVGAWVVYLALQGARGFQRKCSPAYWTLFAIQTVSMLAVSGGAMVMATTALSKHAEAAETSNGGVRVEGREGAPGGGEDRNGSAHRRQQQQQHGHVEEKESHRGGRGLPAAVAVEPALQCTAAMLVLKAPLSAFLATFGAGLTGGLLGLGGGMVMGPVLLQIGVQPQVTAASSGTMVLFSSSAALIQFAMLHRLNMPYAGAFAAASLAAGLVGTHVVAGAIKRSGRPSIVVLALAGVMAIALVCVAAFGLRQAAEQLRTGDLGFGGICTIAGGK</sequence>
<evidence type="ECO:0000313" key="8">
    <source>
        <dbReference type="EMBL" id="GLI67500.1"/>
    </source>
</evidence>
<evidence type="ECO:0000256" key="3">
    <source>
        <dbReference type="ARBA" id="ARBA00022692"/>
    </source>
</evidence>
<evidence type="ECO:0000256" key="2">
    <source>
        <dbReference type="ARBA" id="ARBA00009142"/>
    </source>
</evidence>
<feature type="transmembrane region" description="Helical" evidence="7">
    <location>
        <begin position="841"/>
        <end position="864"/>
    </location>
</feature>
<protein>
    <submittedName>
        <fullName evidence="8">Uncharacterized protein</fullName>
    </submittedName>
</protein>
<evidence type="ECO:0000256" key="6">
    <source>
        <dbReference type="SAM" id="MobiDB-lite"/>
    </source>
</evidence>
<keyword evidence="3 7" id="KW-0812">Transmembrane</keyword>
<dbReference type="EMBL" id="BSDZ01000078">
    <property type="protein sequence ID" value="GLI67500.1"/>
    <property type="molecule type" value="Genomic_DNA"/>
</dbReference>
<feature type="compositionally biased region" description="Basic and acidic residues" evidence="6">
    <location>
        <begin position="737"/>
        <end position="746"/>
    </location>
</feature>
<feature type="region of interest" description="Disordered" evidence="6">
    <location>
        <begin position="341"/>
        <end position="368"/>
    </location>
</feature>
<feature type="transmembrane region" description="Helical" evidence="7">
    <location>
        <begin position="870"/>
        <end position="893"/>
    </location>
</feature>
<evidence type="ECO:0000256" key="5">
    <source>
        <dbReference type="ARBA" id="ARBA00023136"/>
    </source>
</evidence>
<evidence type="ECO:0000313" key="9">
    <source>
        <dbReference type="Proteomes" id="UP001165090"/>
    </source>
</evidence>
<keyword evidence="4 7" id="KW-1133">Transmembrane helix</keyword>
<gene>
    <name evidence="8" type="ORF">VaNZ11_011683</name>
</gene>
<dbReference type="InterPro" id="IPR002781">
    <property type="entry name" value="TM_pro_TauE-like"/>
</dbReference>
<name>A0ABQ5SC77_9CHLO</name>
<keyword evidence="9" id="KW-1185">Reference proteome</keyword>
<dbReference type="Proteomes" id="UP001165090">
    <property type="component" value="Unassembled WGS sequence"/>
</dbReference>
<evidence type="ECO:0000256" key="4">
    <source>
        <dbReference type="ARBA" id="ARBA00022989"/>
    </source>
</evidence>
<comment type="subcellular location">
    <subcellularLocation>
        <location evidence="1">Membrane</location>
        <topology evidence="1">Multi-pass membrane protein</topology>
    </subcellularLocation>
</comment>
<feature type="region of interest" description="Disordered" evidence="6">
    <location>
        <begin position="700"/>
        <end position="749"/>
    </location>
</feature>
<feature type="compositionally biased region" description="Gly residues" evidence="6">
    <location>
        <begin position="408"/>
        <end position="418"/>
    </location>
</feature>
<feature type="transmembrane region" description="Helical" evidence="7">
    <location>
        <begin position="640"/>
        <end position="657"/>
    </location>
</feature>